<protein>
    <submittedName>
        <fullName evidence="3">SRPBCC family protein</fullName>
    </submittedName>
</protein>
<dbReference type="Proteomes" id="UP000267430">
    <property type="component" value="Unassembled WGS sequence"/>
</dbReference>
<dbReference type="CDD" id="cd08899">
    <property type="entry name" value="SRPBCC_CalC_Aha1-like_6"/>
    <property type="match status" value="1"/>
</dbReference>
<accession>A0A3S1B3K4</accession>
<dbReference type="InterPro" id="IPR023393">
    <property type="entry name" value="START-like_dom_sf"/>
</dbReference>
<reference evidence="3 4" key="1">
    <citation type="submission" date="2018-12" db="EMBL/GenBank/DDBJ databases">
        <title>Bacillus chawlae sp. nov., Bacillus glennii sp. nov., and Bacillus saganii sp. nov. Isolated from the Vehicle Assembly Building at Kennedy Space Center where the Viking Spacecraft were Assembled.</title>
        <authorList>
            <person name="Seuylemezian A."/>
            <person name="Vaishampayan P."/>
        </authorList>
    </citation>
    <scope>NUCLEOTIDE SEQUENCE [LARGE SCALE GENOMIC DNA]</scope>
    <source>
        <strain evidence="3 4">L5</strain>
    </source>
</reference>
<sequence>MLAVIEKREGGGYVARYDRPLKHSVEKVWAALTQNDKLAKWMSNLQVEDLRKGGTIKFDMKDGSGTFIDMKILDFQEYSVLEFEWGEDRVRFELYPKPDGCLLVLKEFIGTLTDHTSKDLSGWHVCLDMLSALLEGRYMEFPKGEWEKWHDKYGIAVKQMEK</sequence>
<evidence type="ECO:0000256" key="1">
    <source>
        <dbReference type="ARBA" id="ARBA00006817"/>
    </source>
</evidence>
<comment type="caution">
    <text evidence="3">The sequence shown here is derived from an EMBL/GenBank/DDBJ whole genome shotgun (WGS) entry which is preliminary data.</text>
</comment>
<dbReference type="InterPro" id="IPR013538">
    <property type="entry name" value="ASHA1/2-like_C"/>
</dbReference>
<gene>
    <name evidence="3" type="ORF">ELQ35_14740</name>
</gene>
<organism evidence="3 4">
    <name type="scientific">Peribacillus cavernae</name>
    <dbReference type="NCBI Taxonomy" id="1674310"/>
    <lineage>
        <taxon>Bacteria</taxon>
        <taxon>Bacillati</taxon>
        <taxon>Bacillota</taxon>
        <taxon>Bacilli</taxon>
        <taxon>Bacillales</taxon>
        <taxon>Bacillaceae</taxon>
        <taxon>Peribacillus</taxon>
    </lineage>
</organism>
<dbReference type="AlphaFoldDB" id="A0A3S1B3K4"/>
<keyword evidence="4" id="KW-1185">Reference proteome</keyword>
<proteinExistence type="inferred from homology"/>
<evidence type="ECO:0000313" key="4">
    <source>
        <dbReference type="Proteomes" id="UP000267430"/>
    </source>
</evidence>
<dbReference type="OrthoDB" id="9803476at2"/>
<dbReference type="SUPFAM" id="SSF55961">
    <property type="entry name" value="Bet v1-like"/>
    <property type="match status" value="1"/>
</dbReference>
<feature type="domain" description="Activator of Hsp90 ATPase homologue 1/2-like C-terminal" evidence="2">
    <location>
        <begin position="23"/>
        <end position="135"/>
    </location>
</feature>
<name>A0A3S1B3K4_9BACI</name>
<dbReference type="Gene3D" id="3.30.530.20">
    <property type="match status" value="1"/>
</dbReference>
<dbReference type="RefSeq" id="WP_126865583.1">
    <property type="nucleotide sequence ID" value="NZ_JAUSTX010000008.1"/>
</dbReference>
<dbReference type="EMBL" id="RYZZ01000020">
    <property type="protein sequence ID" value="RUQ27789.1"/>
    <property type="molecule type" value="Genomic_DNA"/>
</dbReference>
<dbReference type="Pfam" id="PF08327">
    <property type="entry name" value="AHSA1"/>
    <property type="match status" value="1"/>
</dbReference>
<evidence type="ECO:0000313" key="3">
    <source>
        <dbReference type="EMBL" id="RUQ27789.1"/>
    </source>
</evidence>
<evidence type="ECO:0000259" key="2">
    <source>
        <dbReference type="Pfam" id="PF08327"/>
    </source>
</evidence>
<comment type="similarity">
    <text evidence="1">Belongs to the AHA1 family.</text>
</comment>